<dbReference type="EMBL" id="JAUOPB010000016">
    <property type="protein sequence ID" value="MDO6424627.1"/>
    <property type="molecule type" value="Genomic_DNA"/>
</dbReference>
<sequence>MKELLYSLTKISSVATVAGVLLTGCMTYDPYTGEEKTSNATKGAGIGAVTGAIIGAATSSDKDRDRGIITGAVAGAAIGGGVGYYMDKQEAELRHQLQGTGVQVRREGNNLFLVMPGNITFDTAQYSIRSQFYEVLDSVAVVLKKFDKTAILVSGHTDNRGSSDYNQTLSEQRAGSVKAYLMQKGVAAGRVNSVGYGYRYPVASNDSAAGREQNRRVELKLEPIE</sequence>
<dbReference type="PRINTS" id="PR01021">
    <property type="entry name" value="OMPADOMAIN"/>
</dbReference>
<feature type="domain" description="SecA family profile" evidence="6">
    <location>
        <begin position="1"/>
        <end position="225"/>
    </location>
</feature>
<dbReference type="GO" id="GO:0009279">
    <property type="term" value="C:cell outer membrane"/>
    <property type="evidence" value="ECO:0007669"/>
    <property type="project" value="UniProtKB-SubCell"/>
</dbReference>
<dbReference type="InterPro" id="IPR050330">
    <property type="entry name" value="Bact_OuterMem_StrucFunc"/>
</dbReference>
<dbReference type="PRINTS" id="PR01023">
    <property type="entry name" value="NAFLGMOTY"/>
</dbReference>
<comment type="caution">
    <text evidence="7">The sequence shown here is derived from an EMBL/GenBank/DDBJ whole genome shotgun (WGS) entry which is preliminary data.</text>
</comment>
<dbReference type="InterPro" id="IPR006690">
    <property type="entry name" value="OMPA-like_CS"/>
</dbReference>
<evidence type="ECO:0000256" key="3">
    <source>
        <dbReference type="ARBA" id="ARBA00023237"/>
    </source>
</evidence>
<feature type="domain" description="OmpA-like" evidence="5">
    <location>
        <begin position="108"/>
        <end position="225"/>
    </location>
</feature>
<dbReference type="InterPro" id="IPR027367">
    <property type="entry name" value="Gly-zipper_YMGG"/>
</dbReference>
<evidence type="ECO:0000256" key="2">
    <source>
        <dbReference type="ARBA" id="ARBA00023136"/>
    </source>
</evidence>
<dbReference type="RefSeq" id="WP_252738673.1">
    <property type="nucleotide sequence ID" value="NZ_CP123764.1"/>
</dbReference>
<dbReference type="PANTHER" id="PTHR30329:SF21">
    <property type="entry name" value="LIPOPROTEIN YIAD-RELATED"/>
    <property type="match status" value="1"/>
</dbReference>
<gene>
    <name evidence="7" type="ORF">Q4521_19215</name>
</gene>
<dbReference type="PROSITE" id="PS51123">
    <property type="entry name" value="OMPA_2"/>
    <property type="match status" value="1"/>
</dbReference>
<organism evidence="7 8">
    <name type="scientific">Saccharophagus degradans</name>
    <dbReference type="NCBI Taxonomy" id="86304"/>
    <lineage>
        <taxon>Bacteria</taxon>
        <taxon>Pseudomonadati</taxon>
        <taxon>Pseudomonadota</taxon>
        <taxon>Gammaproteobacteria</taxon>
        <taxon>Cellvibrionales</taxon>
        <taxon>Cellvibrionaceae</taxon>
        <taxon>Saccharophagus</taxon>
    </lineage>
</organism>
<evidence type="ECO:0000313" key="7">
    <source>
        <dbReference type="EMBL" id="MDO6424627.1"/>
    </source>
</evidence>
<dbReference type="Pfam" id="PF00691">
    <property type="entry name" value="OmpA"/>
    <property type="match status" value="1"/>
</dbReference>
<dbReference type="InterPro" id="IPR036737">
    <property type="entry name" value="OmpA-like_sf"/>
</dbReference>
<evidence type="ECO:0000256" key="1">
    <source>
        <dbReference type="ARBA" id="ARBA00004442"/>
    </source>
</evidence>
<reference evidence="7" key="1">
    <citation type="submission" date="2023-07" db="EMBL/GenBank/DDBJ databases">
        <title>Genome content predicts the carbon catabolic preferences of heterotrophic bacteria.</title>
        <authorList>
            <person name="Gralka M."/>
        </authorList>
    </citation>
    <scope>NUCLEOTIDE SEQUENCE</scope>
    <source>
        <strain evidence="7">I3M17_2</strain>
    </source>
</reference>
<dbReference type="Pfam" id="PF13441">
    <property type="entry name" value="Gly-zipper_YMGG"/>
    <property type="match status" value="1"/>
</dbReference>
<dbReference type="PROSITE" id="PS51196">
    <property type="entry name" value="SECA_MOTOR_DEAD"/>
    <property type="match status" value="1"/>
</dbReference>
<keyword evidence="3" id="KW-0998">Cell outer membrane</keyword>
<dbReference type="PROSITE" id="PS01068">
    <property type="entry name" value="OMPA_1"/>
    <property type="match status" value="1"/>
</dbReference>
<proteinExistence type="predicted"/>
<protein>
    <submittedName>
        <fullName evidence="7">OmpA family protein</fullName>
    </submittedName>
</protein>
<evidence type="ECO:0000259" key="5">
    <source>
        <dbReference type="PROSITE" id="PS51123"/>
    </source>
</evidence>
<dbReference type="AlphaFoldDB" id="A0AAW7XCN5"/>
<accession>A0AAW7XCN5</accession>
<dbReference type="Gene3D" id="3.30.1330.60">
    <property type="entry name" value="OmpA-like domain"/>
    <property type="match status" value="1"/>
</dbReference>
<evidence type="ECO:0000256" key="4">
    <source>
        <dbReference type="PROSITE-ProRule" id="PRU00473"/>
    </source>
</evidence>
<keyword evidence="2 4" id="KW-0472">Membrane</keyword>
<dbReference type="SUPFAM" id="SSF103088">
    <property type="entry name" value="OmpA-like"/>
    <property type="match status" value="1"/>
</dbReference>
<comment type="subcellular location">
    <subcellularLocation>
        <location evidence="1">Cell outer membrane</location>
    </subcellularLocation>
</comment>
<dbReference type="PROSITE" id="PS51257">
    <property type="entry name" value="PROKAR_LIPOPROTEIN"/>
    <property type="match status" value="1"/>
</dbReference>
<dbReference type="PANTHER" id="PTHR30329">
    <property type="entry name" value="STATOR ELEMENT OF FLAGELLAR MOTOR COMPLEX"/>
    <property type="match status" value="1"/>
</dbReference>
<dbReference type="InterPro" id="IPR006664">
    <property type="entry name" value="OMP_bac"/>
</dbReference>
<evidence type="ECO:0000313" key="8">
    <source>
        <dbReference type="Proteomes" id="UP001169760"/>
    </source>
</evidence>
<dbReference type="CDD" id="cd07185">
    <property type="entry name" value="OmpA_C-like"/>
    <property type="match status" value="1"/>
</dbReference>
<dbReference type="InterPro" id="IPR006665">
    <property type="entry name" value="OmpA-like"/>
</dbReference>
<dbReference type="Proteomes" id="UP001169760">
    <property type="component" value="Unassembled WGS sequence"/>
</dbReference>
<name>A0AAW7XCN5_9GAMM</name>
<evidence type="ECO:0000259" key="6">
    <source>
        <dbReference type="PROSITE" id="PS51196"/>
    </source>
</evidence>
<dbReference type="InterPro" id="IPR014018">
    <property type="entry name" value="SecA_motor_DEAD"/>
</dbReference>